<sequence>MIERIEEITLYVKDQDVSKEFWTKKIGFIVKEEHPLGPNMKWVEVGPANDESTNIVLYDINKMSIKNKIIDVSHPSLLFKAVKIEETYKKFKERGIKVGEFLELPTGRMFTFKDPDGNSYIVREDNKGVMLH</sequence>
<evidence type="ECO:0000313" key="2">
    <source>
        <dbReference type="EMBL" id="OBY10459.1"/>
    </source>
</evidence>
<dbReference type="GeneID" id="42775950"/>
<dbReference type="RefSeq" id="WP_027098123.1">
    <property type="nucleotide sequence ID" value="NZ_CABHIH010000002.1"/>
</dbReference>
<dbReference type="Pfam" id="PF00903">
    <property type="entry name" value="Glyoxalase"/>
    <property type="match status" value="1"/>
</dbReference>
<dbReference type="InterPro" id="IPR004360">
    <property type="entry name" value="Glyas_Fos-R_dOase_dom"/>
</dbReference>
<evidence type="ECO:0000313" key="3">
    <source>
        <dbReference type="Proteomes" id="UP000092714"/>
    </source>
</evidence>
<dbReference type="Proteomes" id="UP000092714">
    <property type="component" value="Unassembled WGS sequence"/>
</dbReference>
<dbReference type="AlphaFoldDB" id="A0A1B8RNR9"/>
<dbReference type="PANTHER" id="PTHR36437">
    <property type="entry name" value="GLYOXALASE/BLEOMYCIN RESISTANCE PROTEIN/DIOXYGENASE"/>
    <property type="match status" value="1"/>
</dbReference>
<dbReference type="EMBL" id="MAPZ01000019">
    <property type="protein sequence ID" value="OBY10459.1"/>
    <property type="molecule type" value="Genomic_DNA"/>
</dbReference>
<keyword evidence="3" id="KW-1185">Reference proteome</keyword>
<gene>
    <name evidence="2" type="ORF">CP373A1_08045</name>
</gene>
<reference evidence="2 3" key="1">
    <citation type="submission" date="2016-06" db="EMBL/GenBank/DDBJ databases">
        <authorList>
            <person name="Kjaerup R.B."/>
            <person name="Dalgaard T.S."/>
            <person name="Juul-Madsen H.R."/>
        </authorList>
    </citation>
    <scope>NUCLEOTIDE SEQUENCE [LARGE SCALE GENOMIC DNA]</scope>
    <source>
        <strain evidence="2 3">373-A1</strain>
    </source>
</reference>
<evidence type="ECO:0000259" key="1">
    <source>
        <dbReference type="PROSITE" id="PS51819"/>
    </source>
</evidence>
<feature type="domain" description="VOC" evidence="1">
    <location>
        <begin position="4"/>
        <end position="125"/>
    </location>
</feature>
<dbReference type="Gene3D" id="3.10.180.10">
    <property type="entry name" value="2,3-Dihydroxybiphenyl 1,2-Dioxygenase, domain 1"/>
    <property type="match status" value="1"/>
</dbReference>
<proteinExistence type="predicted"/>
<dbReference type="PROSITE" id="PS51819">
    <property type="entry name" value="VOC"/>
    <property type="match status" value="1"/>
</dbReference>
<organism evidence="2 3">
    <name type="scientific">Clostridium paraputrificum</name>
    <dbReference type="NCBI Taxonomy" id="29363"/>
    <lineage>
        <taxon>Bacteria</taxon>
        <taxon>Bacillati</taxon>
        <taxon>Bacillota</taxon>
        <taxon>Clostridia</taxon>
        <taxon>Eubacteriales</taxon>
        <taxon>Clostridiaceae</taxon>
        <taxon>Clostridium</taxon>
    </lineage>
</organism>
<dbReference type="InterPro" id="IPR029068">
    <property type="entry name" value="Glyas_Bleomycin-R_OHBP_Dase"/>
</dbReference>
<dbReference type="PANTHER" id="PTHR36437:SF2">
    <property type="entry name" value="GLYOXALASE_BLEOMYCIN RESISTANCE PROTEIN_DIOXYGENASE"/>
    <property type="match status" value="1"/>
</dbReference>
<dbReference type="OrthoDB" id="9803079at2"/>
<name>A0A1B8RNR9_9CLOT</name>
<dbReference type="InterPro" id="IPR037523">
    <property type="entry name" value="VOC_core"/>
</dbReference>
<dbReference type="eggNOG" id="COG0346">
    <property type="taxonomic scope" value="Bacteria"/>
</dbReference>
<dbReference type="SUPFAM" id="SSF54593">
    <property type="entry name" value="Glyoxalase/Bleomycin resistance protein/Dihydroxybiphenyl dioxygenase"/>
    <property type="match status" value="1"/>
</dbReference>
<comment type="caution">
    <text evidence="2">The sequence shown here is derived from an EMBL/GenBank/DDBJ whole genome shotgun (WGS) entry which is preliminary data.</text>
</comment>
<protein>
    <submittedName>
        <fullName evidence="2">Glyoxalase</fullName>
    </submittedName>
</protein>
<accession>A0A1B8RNR9</accession>